<proteinExistence type="predicted"/>
<dbReference type="AlphaFoldDB" id="A0A0G1AV13"/>
<reference evidence="1 2" key="1">
    <citation type="journal article" date="2015" name="Nature">
        <title>rRNA introns, odd ribosomes, and small enigmatic genomes across a large radiation of phyla.</title>
        <authorList>
            <person name="Brown C.T."/>
            <person name="Hug L.A."/>
            <person name="Thomas B.C."/>
            <person name="Sharon I."/>
            <person name="Castelle C.J."/>
            <person name="Singh A."/>
            <person name="Wilkins M.J."/>
            <person name="Williams K.H."/>
            <person name="Banfield J.F."/>
        </authorList>
    </citation>
    <scope>NUCLEOTIDE SEQUENCE [LARGE SCALE GENOMIC DNA]</scope>
</reference>
<protein>
    <submittedName>
        <fullName evidence="1">Uncharacterized protein</fullName>
    </submittedName>
</protein>
<sequence length="97" mass="11287">MYDSFGVEIRVFRTAANARATLIGQPQPTDRLRNNSMEFGLVTIRLANNEHELEKFNGEFYRRGYSTNFVLMRGRVVLSYTDDYKKALKFLKGSDRI</sequence>
<name>A0A0G1AV13_UNCKA</name>
<dbReference type="EMBL" id="LCCU01000010">
    <property type="protein sequence ID" value="KKS37931.1"/>
    <property type="molecule type" value="Genomic_DNA"/>
</dbReference>
<dbReference type="Proteomes" id="UP000033847">
    <property type="component" value="Unassembled WGS sequence"/>
</dbReference>
<evidence type="ECO:0000313" key="2">
    <source>
        <dbReference type="Proteomes" id="UP000033847"/>
    </source>
</evidence>
<comment type="caution">
    <text evidence="1">The sequence shown here is derived from an EMBL/GenBank/DDBJ whole genome shotgun (WGS) entry which is preliminary data.</text>
</comment>
<evidence type="ECO:0000313" key="1">
    <source>
        <dbReference type="EMBL" id="KKS37931.1"/>
    </source>
</evidence>
<accession>A0A0G1AV13</accession>
<organism evidence="1 2">
    <name type="scientific">candidate division WWE3 bacterium GW2011_GWF1_42_14</name>
    <dbReference type="NCBI Taxonomy" id="1619138"/>
    <lineage>
        <taxon>Bacteria</taxon>
        <taxon>Katanobacteria</taxon>
    </lineage>
</organism>
<gene>
    <name evidence="1" type="ORF">UV00_C0010G0003</name>
</gene>